<comment type="caution">
    <text evidence="1">The sequence shown here is derived from an EMBL/GenBank/DDBJ whole genome shotgun (WGS) entry which is preliminary data.</text>
</comment>
<evidence type="ECO:0000313" key="1">
    <source>
        <dbReference type="EMBL" id="RNA20538.1"/>
    </source>
</evidence>
<accession>A0A3M7RBA2</accession>
<reference evidence="1 2" key="1">
    <citation type="journal article" date="2018" name="Sci. Rep.">
        <title>Genomic signatures of local adaptation to the degree of environmental predictability in rotifers.</title>
        <authorList>
            <person name="Franch-Gras L."/>
            <person name="Hahn C."/>
            <person name="Garcia-Roger E.M."/>
            <person name="Carmona M.J."/>
            <person name="Serra M."/>
            <person name="Gomez A."/>
        </authorList>
    </citation>
    <scope>NUCLEOTIDE SEQUENCE [LARGE SCALE GENOMIC DNA]</scope>
    <source>
        <strain evidence="1">HYR1</strain>
    </source>
</reference>
<keyword evidence="2" id="KW-1185">Reference proteome</keyword>
<dbReference type="AlphaFoldDB" id="A0A3M7RBA2"/>
<gene>
    <name evidence="1" type="ORF">BpHYR1_006158</name>
</gene>
<sequence length="62" mass="7293">MPFDEEFSKLIDCNFSFKETKPPTEPQLTPIFFKDNLTSFLKTCLVFLQESLCLKFLVTFSF</sequence>
<organism evidence="1 2">
    <name type="scientific">Brachionus plicatilis</name>
    <name type="common">Marine rotifer</name>
    <name type="synonym">Brachionus muelleri</name>
    <dbReference type="NCBI Taxonomy" id="10195"/>
    <lineage>
        <taxon>Eukaryota</taxon>
        <taxon>Metazoa</taxon>
        <taxon>Spiralia</taxon>
        <taxon>Gnathifera</taxon>
        <taxon>Rotifera</taxon>
        <taxon>Eurotatoria</taxon>
        <taxon>Monogononta</taxon>
        <taxon>Pseudotrocha</taxon>
        <taxon>Ploima</taxon>
        <taxon>Brachionidae</taxon>
        <taxon>Brachionus</taxon>
    </lineage>
</organism>
<name>A0A3M7RBA2_BRAPC</name>
<dbReference type="Proteomes" id="UP000276133">
    <property type="component" value="Unassembled WGS sequence"/>
</dbReference>
<protein>
    <submittedName>
        <fullName evidence="1">Uncharacterized protein</fullName>
    </submittedName>
</protein>
<evidence type="ECO:0000313" key="2">
    <source>
        <dbReference type="Proteomes" id="UP000276133"/>
    </source>
</evidence>
<proteinExistence type="predicted"/>
<dbReference type="EMBL" id="REGN01003826">
    <property type="protein sequence ID" value="RNA20538.1"/>
    <property type="molecule type" value="Genomic_DNA"/>
</dbReference>